<dbReference type="PANTHER" id="PTHR13778">
    <property type="entry name" value="GLYCOSYLTRANSFERASE 8 DOMAIN-CONTAINING PROTEIN"/>
    <property type="match status" value="1"/>
</dbReference>
<evidence type="ECO:0000313" key="8">
    <source>
        <dbReference type="Proteomes" id="UP000315827"/>
    </source>
</evidence>
<dbReference type="EMBL" id="VOHW01000004">
    <property type="protein sequence ID" value="TWV62265.1"/>
    <property type="molecule type" value="Genomic_DNA"/>
</dbReference>
<dbReference type="EMBL" id="WKLT01000026">
    <property type="protein sequence ID" value="MRY60137.1"/>
    <property type="molecule type" value="Genomic_DNA"/>
</dbReference>
<dbReference type="PANTHER" id="PTHR13778:SF47">
    <property type="entry name" value="LIPOPOLYSACCHARIDE 1,3-GALACTOSYLTRANSFERASE"/>
    <property type="match status" value="1"/>
</dbReference>
<evidence type="ECO:0000313" key="4">
    <source>
        <dbReference type="EMBL" id="MCB6519044.1"/>
    </source>
</evidence>
<evidence type="ECO:0000313" key="9">
    <source>
        <dbReference type="Proteomes" id="UP000463337"/>
    </source>
</evidence>
<reference evidence="5 9" key="1">
    <citation type="journal article" date="2019" name="Nat. Med.">
        <title>A library of human gut bacterial isolates paired with longitudinal multiomics data enables mechanistic microbiome research.</title>
        <authorList>
            <person name="Poyet M."/>
            <person name="Groussin M."/>
            <person name="Gibbons S.M."/>
            <person name="Avila-Pacheco J."/>
            <person name="Jiang X."/>
            <person name="Kearney S.M."/>
            <person name="Perrotta A.R."/>
            <person name="Berdy B."/>
            <person name="Zhao S."/>
            <person name="Lieberman T.D."/>
            <person name="Swanson P.K."/>
            <person name="Smith M."/>
            <person name="Roesemann S."/>
            <person name="Alexander J.E."/>
            <person name="Rich S.A."/>
            <person name="Livny J."/>
            <person name="Vlamakis H."/>
            <person name="Clish C."/>
            <person name="Bullock K."/>
            <person name="Deik A."/>
            <person name="Scott J."/>
            <person name="Pierce K.A."/>
            <person name="Xavier R.J."/>
            <person name="Alm E.J."/>
        </authorList>
    </citation>
    <scope>NUCLEOTIDE SEQUENCE [LARGE SCALE GENOMIC DNA]</scope>
    <source>
        <strain evidence="5 9">BIOML-A41</strain>
    </source>
</reference>
<dbReference type="InterPro" id="IPR002495">
    <property type="entry name" value="Glyco_trans_8"/>
</dbReference>
<proteinExistence type="predicted"/>
<dbReference type="Proteomes" id="UP001221009">
    <property type="component" value="Chromosome"/>
</dbReference>
<dbReference type="EMBL" id="JAJCNI010000018">
    <property type="protein sequence ID" value="MCB6519044.1"/>
    <property type="molecule type" value="Genomic_DNA"/>
</dbReference>
<dbReference type="Proteomes" id="UP000315827">
    <property type="component" value="Unassembled WGS sequence"/>
</dbReference>
<evidence type="ECO:0000256" key="1">
    <source>
        <dbReference type="ARBA" id="ARBA00022676"/>
    </source>
</evidence>
<dbReference type="RefSeq" id="WP_005868129.1">
    <property type="nucleotide sequence ID" value="NZ_AP019729.1"/>
</dbReference>
<name>A0A174VPB4_PARDI</name>
<keyword evidence="3" id="KW-0479">Metal-binding</keyword>
<reference evidence="4" key="3">
    <citation type="submission" date="2021-10" db="EMBL/GenBank/DDBJ databases">
        <title>Collection of gut derived symbiotic bacterial strains cultured from healthy donors.</title>
        <authorList>
            <person name="Lin H."/>
            <person name="Littmann E."/>
            <person name="Kohout C."/>
            <person name="Pamer E.G."/>
        </authorList>
    </citation>
    <scope>NUCLEOTIDE SEQUENCE</scope>
    <source>
        <strain evidence="4">DFI.2.94</strain>
    </source>
</reference>
<keyword evidence="2 6" id="KW-0808">Transferase</keyword>
<evidence type="ECO:0000313" key="7">
    <source>
        <dbReference type="EMBL" id="WET65873.1"/>
    </source>
</evidence>
<dbReference type="GO" id="GO:0016757">
    <property type="term" value="F:glycosyltransferase activity"/>
    <property type="evidence" value="ECO:0007669"/>
    <property type="project" value="UniProtKB-KW"/>
</dbReference>
<reference evidence="7" key="4">
    <citation type="submission" date="2023-03" db="EMBL/GenBank/DDBJ databases">
        <title>Parabacteroides distasonis, a bacteria resistant against UC.</title>
        <authorList>
            <person name="Dai W."/>
        </authorList>
    </citation>
    <scope>NUCLEOTIDE SEQUENCE</scope>
    <source>
        <strain evidence="7">F1-28</strain>
    </source>
</reference>
<dbReference type="GO" id="GO:0046872">
    <property type="term" value="F:metal ion binding"/>
    <property type="evidence" value="ECO:0007669"/>
    <property type="project" value="UniProtKB-KW"/>
</dbReference>
<keyword evidence="1" id="KW-0328">Glycosyltransferase</keyword>
<organism evidence="6 8">
    <name type="scientific">Parabacteroides distasonis</name>
    <dbReference type="NCBI Taxonomy" id="823"/>
    <lineage>
        <taxon>Bacteria</taxon>
        <taxon>Pseudomonadati</taxon>
        <taxon>Bacteroidota</taxon>
        <taxon>Bacteroidia</taxon>
        <taxon>Bacteroidales</taxon>
        <taxon>Tannerellaceae</taxon>
        <taxon>Parabacteroides</taxon>
    </lineage>
</organism>
<accession>A0A174VPB4</accession>
<dbReference type="AlphaFoldDB" id="A0A174VPB4"/>
<dbReference type="Pfam" id="PF01501">
    <property type="entry name" value="Glyco_transf_8"/>
    <property type="match status" value="1"/>
</dbReference>
<sequence>MDIVCCTDNNYVIPCGVLVTSICVNNPKEEITVHILTEGISPENQEVLKKVVAKYGQQIQFYTVDKKVFANCPISRHITLATYFRLIMTDILPKSVEKVLYLDCDVVVRHSLRSLWDTDIKSYAAGVIPDMSIDDIRIYNRLQYSPSLGYFNAGVLLVNLRYWRENNLSESFFEIINKYPERLRYHDQDVLNIVLKEIKLTLPLKYNVQHGYFFKDPLISRAYWDEKEQAINDPVILHYSGSKPWFIEFEPPFKKDFAFYLNISGLDKSFIRHIPMKARIKARFRSLLEKLGLIAPKDSLF</sequence>
<dbReference type="Proteomes" id="UP000463337">
    <property type="component" value="Unassembled WGS sequence"/>
</dbReference>
<dbReference type="InterPro" id="IPR029044">
    <property type="entry name" value="Nucleotide-diphossugar_trans"/>
</dbReference>
<reference evidence="6 8" key="2">
    <citation type="submission" date="2019-07" db="EMBL/GenBank/DDBJ databases">
        <title>Genome sequencing of Parabacteroides distasonis iSURF_7.</title>
        <authorList>
            <person name="Degefu H.N."/>
            <person name="Ruoff K.L."/>
            <person name="Price C.E."/>
            <person name="Valls R.A."/>
            <person name="O'Toole G.A."/>
        </authorList>
    </citation>
    <scope>NUCLEOTIDE SEQUENCE [LARGE SCALE GENOMIC DNA]</scope>
    <source>
        <strain evidence="6 8">CFPLTA003_1B</strain>
    </source>
</reference>
<dbReference type="EMBL" id="CP120353">
    <property type="protein sequence ID" value="WET65873.1"/>
    <property type="molecule type" value="Genomic_DNA"/>
</dbReference>
<evidence type="ECO:0000313" key="5">
    <source>
        <dbReference type="EMBL" id="MRY60137.1"/>
    </source>
</evidence>
<gene>
    <name evidence="6" type="ORF">FSA05_09225</name>
    <name evidence="5" type="ORF">GKD59_20005</name>
    <name evidence="4" type="ORF">LI194_14705</name>
    <name evidence="7" type="ORF">P2T59_07755</name>
</gene>
<dbReference type="InterPro" id="IPR050748">
    <property type="entry name" value="Glycosyltrans_8_dom-fam"/>
</dbReference>
<evidence type="ECO:0000256" key="3">
    <source>
        <dbReference type="ARBA" id="ARBA00022723"/>
    </source>
</evidence>
<dbReference type="SUPFAM" id="SSF53448">
    <property type="entry name" value="Nucleotide-diphospho-sugar transferases"/>
    <property type="match status" value="1"/>
</dbReference>
<dbReference type="CDD" id="cd04194">
    <property type="entry name" value="GT8_A4GalT_like"/>
    <property type="match status" value="1"/>
</dbReference>
<dbReference type="Proteomes" id="UP001198806">
    <property type="component" value="Unassembled WGS sequence"/>
</dbReference>
<dbReference type="Gene3D" id="3.90.550.10">
    <property type="entry name" value="Spore Coat Polysaccharide Biosynthesis Protein SpsA, Chain A"/>
    <property type="match status" value="1"/>
</dbReference>
<evidence type="ECO:0000256" key="2">
    <source>
        <dbReference type="ARBA" id="ARBA00022679"/>
    </source>
</evidence>
<protein>
    <submittedName>
        <fullName evidence="6">Glycosyltransferase family 8 protein</fullName>
    </submittedName>
</protein>
<evidence type="ECO:0000313" key="6">
    <source>
        <dbReference type="EMBL" id="TWV62265.1"/>
    </source>
</evidence>